<dbReference type="EMBL" id="CP036532">
    <property type="protein sequence ID" value="QBK30075.1"/>
    <property type="molecule type" value="Genomic_DNA"/>
</dbReference>
<dbReference type="Pfam" id="PF17264">
    <property type="entry name" value="DUF5330"/>
    <property type="match status" value="1"/>
</dbReference>
<gene>
    <name evidence="1" type="ORF">E0E05_05355</name>
</gene>
<dbReference type="OrthoDB" id="7923950at2"/>
<dbReference type="GeneID" id="90766717"/>
<dbReference type="Proteomes" id="UP000293719">
    <property type="component" value="Chromosome"/>
</dbReference>
<proteinExistence type="predicted"/>
<organism evidence="1 2">
    <name type="scientific">Roseitalea porphyridii</name>
    <dbReference type="NCBI Taxonomy" id="1852022"/>
    <lineage>
        <taxon>Bacteria</taxon>
        <taxon>Pseudomonadati</taxon>
        <taxon>Pseudomonadota</taxon>
        <taxon>Alphaproteobacteria</taxon>
        <taxon>Hyphomicrobiales</taxon>
        <taxon>Ahrensiaceae</taxon>
        <taxon>Roseitalea</taxon>
    </lineage>
</organism>
<evidence type="ECO:0000313" key="2">
    <source>
        <dbReference type="Proteomes" id="UP000293719"/>
    </source>
</evidence>
<dbReference type="RefSeq" id="WP_131615777.1">
    <property type="nucleotide sequence ID" value="NZ_CP036532.1"/>
</dbReference>
<dbReference type="AlphaFoldDB" id="A0A4P6UZ66"/>
<dbReference type="InterPro" id="IPR035220">
    <property type="entry name" value="DUF5330"/>
</dbReference>
<evidence type="ECO:0008006" key="3">
    <source>
        <dbReference type="Google" id="ProtNLM"/>
    </source>
</evidence>
<protein>
    <recommendedName>
        <fullName evidence="3">DUF5330 domain-containing protein</fullName>
    </recommendedName>
</protein>
<keyword evidence="2" id="KW-1185">Reference proteome</keyword>
<accession>A0A4P6UZ66</accession>
<reference evidence="1 2" key="1">
    <citation type="journal article" date="2017" name="Int. J. Syst. Evol. Microbiol.">
        <title>Roseitalea porphyridii gen. nov., sp. nov., isolated from a red alga, and reclassification of Hoeflea suaedae Chung et al. 2013 as Pseudohoeflea suaedae gen. nov., comb. nov.</title>
        <authorList>
            <person name="Hyeon J.W."/>
            <person name="Jeong S.E."/>
            <person name="Baek K."/>
            <person name="Jeon C.O."/>
        </authorList>
    </citation>
    <scope>NUCLEOTIDE SEQUENCE [LARGE SCALE GENOMIC DNA]</scope>
    <source>
        <strain evidence="1 2">MA7-20</strain>
    </source>
</reference>
<evidence type="ECO:0000313" key="1">
    <source>
        <dbReference type="EMBL" id="QBK30075.1"/>
    </source>
</evidence>
<dbReference type="KEGG" id="rpod:E0E05_05355"/>
<sequence length="109" mass="11188">MIRLAIKMTFWGFLGLIALPSLVPGETPATEPSRPETGANLETTVHAARVAGAVAQEVGSICSRQPALCESGRALADAAIARAQEGLVVASGLIARARTAEPAPEPTDV</sequence>
<name>A0A4P6UZ66_9HYPH</name>